<dbReference type="InterPro" id="IPR013324">
    <property type="entry name" value="RNA_pol_sigma_r3/r4-like"/>
</dbReference>
<dbReference type="InterPro" id="IPR007624">
    <property type="entry name" value="RNA_pol_sigma70_r3"/>
</dbReference>
<dbReference type="STRING" id="1844.UG56_023730"/>
<dbReference type="Pfam" id="PF04545">
    <property type="entry name" value="Sigma70_r4"/>
    <property type="match status" value="1"/>
</dbReference>
<comment type="caution">
    <text evidence="7">The sequence shown here is derived from an EMBL/GenBank/DDBJ whole genome shotgun (WGS) entry which is preliminary data.</text>
</comment>
<name>A0A1J4MY59_9ACTN</name>
<evidence type="ECO:0000256" key="3">
    <source>
        <dbReference type="ARBA" id="ARBA00023125"/>
    </source>
</evidence>
<dbReference type="OrthoDB" id="9804285at2"/>
<dbReference type="SUPFAM" id="SSF88659">
    <property type="entry name" value="Sigma3 and sigma4 domains of RNA polymerase sigma factors"/>
    <property type="match status" value="2"/>
</dbReference>
<dbReference type="InterPro" id="IPR014284">
    <property type="entry name" value="RNA_pol_sigma-70_dom"/>
</dbReference>
<dbReference type="InterPro" id="IPR036388">
    <property type="entry name" value="WH-like_DNA-bd_sf"/>
</dbReference>
<dbReference type="GO" id="GO:0003677">
    <property type="term" value="F:DNA binding"/>
    <property type="evidence" value="ECO:0007669"/>
    <property type="project" value="UniProtKB-KW"/>
</dbReference>
<gene>
    <name evidence="7" type="ORF">UG56_023730</name>
</gene>
<dbReference type="EMBL" id="JZDQ02000043">
    <property type="protein sequence ID" value="OIJ24218.1"/>
    <property type="molecule type" value="Genomic_DNA"/>
</dbReference>
<organism evidence="7 8">
    <name type="scientific">Nocardioides luteus</name>
    <dbReference type="NCBI Taxonomy" id="1844"/>
    <lineage>
        <taxon>Bacteria</taxon>
        <taxon>Bacillati</taxon>
        <taxon>Actinomycetota</taxon>
        <taxon>Actinomycetes</taxon>
        <taxon>Propionibacteriales</taxon>
        <taxon>Nocardioidaceae</taxon>
        <taxon>Nocardioides</taxon>
    </lineage>
</organism>
<keyword evidence="4" id="KW-0804">Transcription</keyword>
<dbReference type="PROSITE" id="PS00715">
    <property type="entry name" value="SIGMA70_1"/>
    <property type="match status" value="1"/>
</dbReference>
<evidence type="ECO:0000256" key="1">
    <source>
        <dbReference type="ARBA" id="ARBA00023015"/>
    </source>
</evidence>
<dbReference type="PANTHER" id="PTHR30385">
    <property type="entry name" value="SIGMA FACTOR F FLAGELLAR"/>
    <property type="match status" value="1"/>
</dbReference>
<dbReference type="NCBIfam" id="TIGR02980">
    <property type="entry name" value="SigBFG"/>
    <property type="match status" value="1"/>
</dbReference>
<keyword evidence="2" id="KW-0731">Sigma factor</keyword>
<feature type="region of interest" description="Disordered" evidence="5">
    <location>
        <begin position="1"/>
        <end position="22"/>
    </location>
</feature>
<dbReference type="InterPro" id="IPR000943">
    <property type="entry name" value="RNA_pol_sigma70"/>
</dbReference>
<feature type="domain" description="RNA polymerase sigma-70" evidence="6">
    <location>
        <begin position="72"/>
        <end position="85"/>
    </location>
</feature>
<dbReference type="PANTHER" id="PTHR30385:SF4">
    <property type="entry name" value="RNA POLYMERASE SIGMA-E FACTOR"/>
    <property type="match status" value="1"/>
</dbReference>
<sequence length="265" mass="29755">MAQETIRSSRSRSTSEVEDARARSRELFTTLAGPDLSDAERIEAREELVHLNMALVEYCASQFYGRGEPHEDLVQVGVVGLLNAVDRYDLSRDVEFSTYAVPTILGEIKRYFRDSRWAVSVPRRLRDLQQNLRDATAELSQELGRSPTARDLATRLGVSLETVVEGLESSNAYAALSLDSESDETAPMLDSLTAHDLRLDDVEVRESIKPVLDSLSAHEKQVLMLKFFRNKTQTEIAAELGVSQMQVSRLLNRSLAQLRKALEED</sequence>
<dbReference type="NCBIfam" id="TIGR02937">
    <property type="entry name" value="sigma70-ECF"/>
    <property type="match status" value="1"/>
</dbReference>
<dbReference type="CDD" id="cd06171">
    <property type="entry name" value="Sigma70_r4"/>
    <property type="match status" value="1"/>
</dbReference>
<keyword evidence="1" id="KW-0805">Transcription regulation</keyword>
<dbReference type="InterPro" id="IPR007627">
    <property type="entry name" value="RNA_pol_sigma70_r2"/>
</dbReference>
<dbReference type="AlphaFoldDB" id="A0A1J4MY59"/>
<dbReference type="InterPro" id="IPR014322">
    <property type="entry name" value="RNA_pol_sigma-B/F/G"/>
</dbReference>
<dbReference type="Pfam" id="PF04539">
    <property type="entry name" value="Sigma70_r3"/>
    <property type="match status" value="1"/>
</dbReference>
<evidence type="ECO:0000256" key="5">
    <source>
        <dbReference type="SAM" id="MobiDB-lite"/>
    </source>
</evidence>
<reference evidence="7" key="1">
    <citation type="submission" date="2016-10" db="EMBL/GenBank/DDBJ databases">
        <title>Draft Genome Sequence of Nocardioides luteus Strain BAFB, an Alkane-Degrading Bacterium Isolated from JP-7 Polluted Soil.</title>
        <authorList>
            <person name="Brown L."/>
            <person name="Ruiz O.N."/>
            <person name="Gunasekera T."/>
        </authorList>
    </citation>
    <scope>NUCLEOTIDE SEQUENCE [LARGE SCALE GENOMIC DNA]</scope>
    <source>
        <strain evidence="7">BAFB</strain>
    </source>
</reference>
<dbReference type="Pfam" id="PF04542">
    <property type="entry name" value="Sigma70_r2"/>
    <property type="match status" value="1"/>
</dbReference>
<keyword evidence="3" id="KW-0238">DNA-binding</keyword>
<accession>A0A1J4MY59</accession>
<dbReference type="Gene3D" id="1.10.10.10">
    <property type="entry name" value="Winged helix-like DNA-binding domain superfamily/Winged helix DNA-binding domain"/>
    <property type="match status" value="2"/>
</dbReference>
<keyword evidence="8" id="KW-1185">Reference proteome</keyword>
<dbReference type="Gene3D" id="1.20.120.1810">
    <property type="match status" value="1"/>
</dbReference>
<evidence type="ECO:0000256" key="4">
    <source>
        <dbReference type="ARBA" id="ARBA00023163"/>
    </source>
</evidence>
<proteinExistence type="predicted"/>
<dbReference type="Proteomes" id="UP000033772">
    <property type="component" value="Unassembled WGS sequence"/>
</dbReference>
<evidence type="ECO:0000313" key="7">
    <source>
        <dbReference type="EMBL" id="OIJ24218.1"/>
    </source>
</evidence>
<dbReference type="GO" id="GO:0016987">
    <property type="term" value="F:sigma factor activity"/>
    <property type="evidence" value="ECO:0007669"/>
    <property type="project" value="UniProtKB-KW"/>
</dbReference>
<evidence type="ECO:0000259" key="6">
    <source>
        <dbReference type="PROSITE" id="PS00715"/>
    </source>
</evidence>
<evidence type="ECO:0000313" key="8">
    <source>
        <dbReference type="Proteomes" id="UP000033772"/>
    </source>
</evidence>
<dbReference type="GO" id="GO:0006352">
    <property type="term" value="P:DNA-templated transcription initiation"/>
    <property type="evidence" value="ECO:0007669"/>
    <property type="project" value="InterPro"/>
</dbReference>
<dbReference type="SUPFAM" id="SSF88946">
    <property type="entry name" value="Sigma2 domain of RNA polymerase sigma factors"/>
    <property type="match status" value="1"/>
</dbReference>
<dbReference type="InterPro" id="IPR013325">
    <property type="entry name" value="RNA_pol_sigma_r2"/>
</dbReference>
<dbReference type="PRINTS" id="PR00046">
    <property type="entry name" value="SIGMA70FCT"/>
</dbReference>
<feature type="compositionally biased region" description="Basic and acidic residues" evidence="5">
    <location>
        <begin position="13"/>
        <end position="22"/>
    </location>
</feature>
<protein>
    <submittedName>
        <fullName evidence="7">RNA polymerase subunit sigma</fullName>
    </submittedName>
</protein>
<dbReference type="InterPro" id="IPR007630">
    <property type="entry name" value="RNA_pol_sigma70_r4"/>
</dbReference>
<evidence type="ECO:0000256" key="2">
    <source>
        <dbReference type="ARBA" id="ARBA00023082"/>
    </source>
</evidence>